<dbReference type="InterPro" id="IPR001155">
    <property type="entry name" value="OxRdtase_FMN_N"/>
</dbReference>
<keyword evidence="5" id="KW-0560">Oxidoreductase</keyword>
<dbReference type="PANTHER" id="PTHR43303">
    <property type="entry name" value="NADPH DEHYDROGENASE C23G7.10C-RELATED"/>
    <property type="match status" value="1"/>
</dbReference>
<dbReference type="Pfam" id="PF00724">
    <property type="entry name" value="Oxidored_FMN"/>
    <property type="match status" value="1"/>
</dbReference>
<keyword evidence="8" id="KW-1185">Reference proteome</keyword>
<evidence type="ECO:0000256" key="5">
    <source>
        <dbReference type="ARBA" id="ARBA00023002"/>
    </source>
</evidence>
<name>A0A4R1K4P2_9GAMM</name>
<evidence type="ECO:0000256" key="3">
    <source>
        <dbReference type="ARBA" id="ARBA00022643"/>
    </source>
</evidence>
<accession>A0A4R1K4P2</accession>
<reference evidence="7 8" key="1">
    <citation type="submission" date="2019-03" db="EMBL/GenBank/DDBJ databases">
        <title>Genomic Encyclopedia of Type Strains, Phase IV (KMG-IV): sequencing the most valuable type-strain genomes for metagenomic binning, comparative biology and taxonomic classification.</title>
        <authorList>
            <person name="Goeker M."/>
        </authorList>
    </citation>
    <scope>NUCLEOTIDE SEQUENCE [LARGE SCALE GENOMIC DNA]</scope>
    <source>
        <strain evidence="7 8">DSM 18577</strain>
    </source>
</reference>
<dbReference type="SUPFAM" id="SSF51395">
    <property type="entry name" value="FMN-linked oxidoreductases"/>
    <property type="match status" value="1"/>
</dbReference>
<keyword evidence="2" id="KW-0285">Flavoprotein</keyword>
<dbReference type="OrthoDB" id="8523426at2"/>
<evidence type="ECO:0000256" key="2">
    <source>
        <dbReference type="ARBA" id="ARBA00022630"/>
    </source>
</evidence>
<dbReference type="Proteomes" id="UP000295565">
    <property type="component" value="Unassembled WGS sequence"/>
</dbReference>
<protein>
    <submittedName>
        <fullName evidence="7">2,4-dienoyl-CoA reductase-like NADH-dependent reductase (Old Yellow Enzyme family)</fullName>
    </submittedName>
</protein>
<evidence type="ECO:0000259" key="6">
    <source>
        <dbReference type="Pfam" id="PF00724"/>
    </source>
</evidence>
<dbReference type="RefSeq" id="WP_131911841.1">
    <property type="nucleotide sequence ID" value="NZ_OU594967.1"/>
</dbReference>
<keyword evidence="3" id="KW-0288">FMN</keyword>
<comment type="cofactor">
    <cofactor evidence="1">
        <name>FMN</name>
        <dbReference type="ChEBI" id="CHEBI:58210"/>
    </cofactor>
</comment>
<evidence type="ECO:0000256" key="1">
    <source>
        <dbReference type="ARBA" id="ARBA00001917"/>
    </source>
</evidence>
<dbReference type="CDD" id="cd02932">
    <property type="entry name" value="OYE_YqiM_FMN"/>
    <property type="match status" value="1"/>
</dbReference>
<sequence>MSKLFTPLKLADLELPNRVIVAPMCMYSAEHGKMTDWHIQHLGSLSQSGAGMLIIEASAVEPQGRISYGDVGLWDDLTEQAMGRVLESVRRYSDIPIGVQLGHAGRKASCEVSWKGGAQIDPNHELGWQTIAPSDIPVNKGDTPPLAMTLEDIEAVKTNFVSAAQRAAKLGLDAIEIHGAHGYLLHQFLSPLSNRRDDEYGGSLENRMRFVLEVFEGIREVFPKEKPVGIRISASDWVDGGWDIAQSIELAKALEERGCSYIHVSSGGLSAAQKIDIGPGYQLKCAHQIKAALEQMPVIAVGLITDAHQAESILISGQADAIALARGILYDPRWAWHAAAALGEHVTPAPQYLRCAPHNAKDLFNA</sequence>
<dbReference type="GO" id="GO:0010181">
    <property type="term" value="F:FMN binding"/>
    <property type="evidence" value="ECO:0007669"/>
    <property type="project" value="InterPro"/>
</dbReference>
<evidence type="ECO:0000313" key="7">
    <source>
        <dbReference type="EMBL" id="TCK58897.1"/>
    </source>
</evidence>
<feature type="domain" description="NADH:flavin oxidoreductase/NADH oxidase N-terminal" evidence="6">
    <location>
        <begin position="3"/>
        <end position="339"/>
    </location>
</feature>
<dbReference type="InterPro" id="IPR044152">
    <property type="entry name" value="YqjM-like"/>
</dbReference>
<dbReference type="GO" id="GO:0050661">
    <property type="term" value="F:NADP binding"/>
    <property type="evidence" value="ECO:0007669"/>
    <property type="project" value="InterPro"/>
</dbReference>
<dbReference type="PANTHER" id="PTHR43303:SF4">
    <property type="entry name" value="NADPH DEHYDROGENASE C23G7.10C-RELATED"/>
    <property type="match status" value="1"/>
</dbReference>
<evidence type="ECO:0000256" key="4">
    <source>
        <dbReference type="ARBA" id="ARBA00022857"/>
    </source>
</evidence>
<evidence type="ECO:0000313" key="8">
    <source>
        <dbReference type="Proteomes" id="UP000295565"/>
    </source>
</evidence>
<dbReference type="GO" id="GO:0003959">
    <property type="term" value="F:NADPH dehydrogenase activity"/>
    <property type="evidence" value="ECO:0007669"/>
    <property type="project" value="InterPro"/>
</dbReference>
<dbReference type="InterPro" id="IPR013785">
    <property type="entry name" value="Aldolase_TIM"/>
</dbReference>
<organism evidence="7 8">
    <name type="scientific">Celerinatantimonas diazotrophica</name>
    <dbReference type="NCBI Taxonomy" id="412034"/>
    <lineage>
        <taxon>Bacteria</taxon>
        <taxon>Pseudomonadati</taxon>
        <taxon>Pseudomonadota</taxon>
        <taxon>Gammaproteobacteria</taxon>
        <taxon>Celerinatantimonadaceae</taxon>
        <taxon>Celerinatantimonas</taxon>
    </lineage>
</organism>
<keyword evidence="4" id="KW-0521">NADP</keyword>
<dbReference type="EMBL" id="SMGD01000011">
    <property type="protein sequence ID" value="TCK58897.1"/>
    <property type="molecule type" value="Genomic_DNA"/>
</dbReference>
<comment type="caution">
    <text evidence="7">The sequence shown here is derived from an EMBL/GenBank/DDBJ whole genome shotgun (WGS) entry which is preliminary data.</text>
</comment>
<gene>
    <name evidence="7" type="ORF">EV690_1052</name>
</gene>
<dbReference type="Gene3D" id="3.20.20.70">
    <property type="entry name" value="Aldolase class I"/>
    <property type="match status" value="1"/>
</dbReference>
<dbReference type="AlphaFoldDB" id="A0A4R1K4P2"/>
<proteinExistence type="predicted"/>